<keyword evidence="4" id="KW-1185">Reference proteome</keyword>
<reference evidence="4" key="1">
    <citation type="journal article" date="2023" name="Commun. Biol.">
        <title>Genome analysis of Parmales, the sister group of diatoms, reveals the evolutionary specialization of diatoms from phago-mixotrophs to photoautotrophs.</title>
        <authorList>
            <person name="Ban H."/>
            <person name="Sato S."/>
            <person name="Yoshikawa S."/>
            <person name="Yamada K."/>
            <person name="Nakamura Y."/>
            <person name="Ichinomiya M."/>
            <person name="Sato N."/>
            <person name="Blanc-Mathieu R."/>
            <person name="Endo H."/>
            <person name="Kuwata A."/>
            <person name="Ogata H."/>
        </authorList>
    </citation>
    <scope>NUCLEOTIDE SEQUENCE [LARGE SCALE GENOMIC DNA]</scope>
</reference>
<protein>
    <recommendedName>
        <fullName evidence="5">Phosphoacetylglucosamine mutase</fullName>
    </recommendedName>
</protein>
<comment type="caution">
    <text evidence="3">The sequence shown here is derived from an EMBL/GenBank/DDBJ whole genome shotgun (WGS) entry which is preliminary data.</text>
</comment>
<dbReference type="Pfam" id="PF00408">
    <property type="entry name" value="PGM_PMM_IV"/>
    <property type="match status" value="1"/>
</dbReference>
<feature type="domain" description="Phosphoacetylglucosamine mutase AMG1" evidence="2">
    <location>
        <begin position="265"/>
        <end position="402"/>
    </location>
</feature>
<dbReference type="OrthoDB" id="1928at2759"/>
<dbReference type="Pfam" id="PF21404">
    <property type="entry name" value="AMG1_III"/>
    <property type="match status" value="1"/>
</dbReference>
<dbReference type="GO" id="GO:0005975">
    <property type="term" value="P:carbohydrate metabolic process"/>
    <property type="evidence" value="ECO:0007669"/>
    <property type="project" value="InterPro"/>
</dbReference>
<sequence length="504" mass="55213">MYNSKYPTKVIGCMITASHNVWWDNGVKVTIDGEIPSQEEEDIIKDGMARCMEGGMDGGMDGGTDRGMEEEGNHNYKHTNTLVLGWDNRYSSPYLVSVISLGWAGPVRTVGLCSTPVLHWCAEVGGVGGRDGGRDVNMWCEEFGGAFREFMSLVKPFGPTTTVNVDCAMGSASTLLPSLLPHLAPYLNLNLLNVYPPSTSGAVVNTRLNNRCGSEHVQNSRSTPKVYNGDPRNWSGMSASVDGDVDRIVFFSKGRGDGTEVKLYDGDRVNSLLTKWIVETTKGEMWGGGKDVRVGAVQTAYANSNSTKFLKKLGVECNVVKTGVRYLHHCASRYDVGVYFEPNGHGTVLFGTSFSSWLDSRSNAESTLPYWVEAMRATKRLCNQLVGCAVSDLLVVTGVLEATGGGWEGFYKDVTTTITKVRVLDKGVLKCNHNETKVVEPRGMQGELDEIMRKGEGRVFVRASNTEDVVRVFAETERGEGQCKNLAEEVERVVLKWCGARSKM</sequence>
<name>A0A9W7G6B9_9STRA</name>
<gene>
    <name evidence="3" type="ORF">TrCOL_g8241</name>
</gene>
<evidence type="ECO:0000259" key="1">
    <source>
        <dbReference type="Pfam" id="PF00408"/>
    </source>
</evidence>
<proteinExistence type="predicted"/>
<evidence type="ECO:0000313" key="4">
    <source>
        <dbReference type="Proteomes" id="UP001165065"/>
    </source>
</evidence>
<dbReference type="Proteomes" id="UP001165065">
    <property type="component" value="Unassembled WGS sequence"/>
</dbReference>
<feature type="domain" description="Alpha-D-phosphohexomutase C-terminal" evidence="1">
    <location>
        <begin position="454"/>
        <end position="491"/>
    </location>
</feature>
<dbReference type="GO" id="GO:0006048">
    <property type="term" value="P:UDP-N-acetylglucosamine biosynthetic process"/>
    <property type="evidence" value="ECO:0007669"/>
    <property type="project" value="TreeGrafter"/>
</dbReference>
<dbReference type="InterPro" id="IPR036900">
    <property type="entry name" value="A-D-PHexomutase_C_sf"/>
</dbReference>
<accession>A0A9W7G6B9</accession>
<dbReference type="Gene3D" id="3.30.310.50">
    <property type="entry name" value="Alpha-D-phosphohexomutase, C-terminal domain"/>
    <property type="match status" value="1"/>
</dbReference>
<dbReference type="SUPFAM" id="SSF55957">
    <property type="entry name" value="Phosphoglucomutase, C-terminal domain"/>
    <property type="match status" value="1"/>
</dbReference>
<dbReference type="AlphaFoldDB" id="A0A9W7G6B9"/>
<organism evidence="3 4">
    <name type="scientific">Triparma columacea</name>
    <dbReference type="NCBI Taxonomy" id="722753"/>
    <lineage>
        <taxon>Eukaryota</taxon>
        <taxon>Sar</taxon>
        <taxon>Stramenopiles</taxon>
        <taxon>Ochrophyta</taxon>
        <taxon>Bolidophyceae</taxon>
        <taxon>Parmales</taxon>
        <taxon>Triparmaceae</taxon>
        <taxon>Triparma</taxon>
    </lineage>
</organism>
<dbReference type="EMBL" id="BRYA01000831">
    <property type="protein sequence ID" value="GMI33685.1"/>
    <property type="molecule type" value="Genomic_DNA"/>
</dbReference>
<evidence type="ECO:0000259" key="2">
    <source>
        <dbReference type="Pfam" id="PF21404"/>
    </source>
</evidence>
<dbReference type="InterPro" id="IPR049022">
    <property type="entry name" value="AMG1_III"/>
</dbReference>
<dbReference type="InterPro" id="IPR005843">
    <property type="entry name" value="A-D-PHexomutase_C"/>
</dbReference>
<evidence type="ECO:0000313" key="3">
    <source>
        <dbReference type="EMBL" id="GMI33685.1"/>
    </source>
</evidence>
<dbReference type="InterPro" id="IPR016055">
    <property type="entry name" value="A-D-PHexomutase_a/b/a-I/II/III"/>
</dbReference>
<dbReference type="Gene3D" id="3.40.120.10">
    <property type="entry name" value="Alpha-D-Glucose-1,6-Bisphosphate, subunit A, domain 3"/>
    <property type="match status" value="3"/>
</dbReference>
<evidence type="ECO:0008006" key="5">
    <source>
        <dbReference type="Google" id="ProtNLM"/>
    </source>
</evidence>
<dbReference type="GO" id="GO:0004610">
    <property type="term" value="F:phosphoacetylglucosamine mutase activity"/>
    <property type="evidence" value="ECO:0007669"/>
    <property type="project" value="TreeGrafter"/>
</dbReference>
<dbReference type="PANTHER" id="PTHR45955:SF1">
    <property type="entry name" value="PHOSPHOACETYLGLUCOSAMINE MUTASE"/>
    <property type="match status" value="1"/>
</dbReference>
<dbReference type="SUPFAM" id="SSF53738">
    <property type="entry name" value="Phosphoglucomutase, first 3 domains"/>
    <property type="match status" value="1"/>
</dbReference>
<dbReference type="PANTHER" id="PTHR45955">
    <property type="entry name" value="PHOSPHOACETYLGLUCOSAMINE MUTASE"/>
    <property type="match status" value="1"/>
</dbReference>